<evidence type="ECO:0000313" key="2">
    <source>
        <dbReference type="Proteomes" id="UP001056120"/>
    </source>
</evidence>
<accession>A0ACB9K5Q4</accession>
<keyword evidence="2" id="KW-1185">Reference proteome</keyword>
<reference evidence="1 2" key="2">
    <citation type="journal article" date="2022" name="Mol. Ecol. Resour.">
        <title>The genomes of chicory, endive, great burdock and yacon provide insights into Asteraceae paleo-polyploidization history and plant inulin production.</title>
        <authorList>
            <person name="Fan W."/>
            <person name="Wang S."/>
            <person name="Wang H."/>
            <person name="Wang A."/>
            <person name="Jiang F."/>
            <person name="Liu H."/>
            <person name="Zhao H."/>
            <person name="Xu D."/>
            <person name="Zhang Y."/>
        </authorList>
    </citation>
    <scope>NUCLEOTIDE SEQUENCE [LARGE SCALE GENOMIC DNA]</scope>
    <source>
        <strain evidence="2">cv. Yunnan</strain>
        <tissue evidence="1">Leaves</tissue>
    </source>
</reference>
<reference evidence="2" key="1">
    <citation type="journal article" date="2022" name="Mol. Ecol. Resour.">
        <title>The genomes of chicory, endive, great burdock and yacon provide insights into Asteraceae palaeo-polyploidization history and plant inulin production.</title>
        <authorList>
            <person name="Fan W."/>
            <person name="Wang S."/>
            <person name="Wang H."/>
            <person name="Wang A."/>
            <person name="Jiang F."/>
            <person name="Liu H."/>
            <person name="Zhao H."/>
            <person name="Xu D."/>
            <person name="Zhang Y."/>
        </authorList>
    </citation>
    <scope>NUCLEOTIDE SEQUENCE [LARGE SCALE GENOMIC DNA]</scope>
    <source>
        <strain evidence="2">cv. Yunnan</strain>
    </source>
</reference>
<sequence>MTIARDTRRVDILCYRVSLSQKLLAGTLQYQKLHNIVNEAMEKLEADVGPLTGLPVKRARGIVNRLSSGQKIQKLCALAVESVDSVLSHKTFGDPSILTPTVKLENIFPTSISVILGSRDQPLTDNVRTHRYIMWHRNVEDKEYPTKPTCSLFAQSSTKFLLSGLTPSTQYVLKAVHFGDTRELGSKEITFHTSNDNKTSLPTNSSSLSNPSSVEDEHNNAVNKQKDKEVAINTDVVNFSNTSRNYENNEKDFDPFAPTTSTKLPITPCKMESLKDSILARKTRTKASDGQDFGYYVKVIRRLEHEGHIDTGFRKKFLSWYSLRASQQEVRIVKVFVDALMEDPVSLAGQLVDTFSQVVTSKTCSSSGLCLKLFH</sequence>
<dbReference type="EMBL" id="CM042018">
    <property type="protein sequence ID" value="KAI3827625.1"/>
    <property type="molecule type" value="Genomic_DNA"/>
</dbReference>
<proteinExistence type="predicted"/>
<evidence type="ECO:0000313" key="1">
    <source>
        <dbReference type="EMBL" id="KAI3827625.1"/>
    </source>
</evidence>
<comment type="caution">
    <text evidence="1">The sequence shown here is derived from an EMBL/GenBank/DDBJ whole genome shotgun (WGS) entry which is preliminary data.</text>
</comment>
<organism evidence="1 2">
    <name type="scientific">Smallanthus sonchifolius</name>
    <dbReference type="NCBI Taxonomy" id="185202"/>
    <lineage>
        <taxon>Eukaryota</taxon>
        <taxon>Viridiplantae</taxon>
        <taxon>Streptophyta</taxon>
        <taxon>Embryophyta</taxon>
        <taxon>Tracheophyta</taxon>
        <taxon>Spermatophyta</taxon>
        <taxon>Magnoliopsida</taxon>
        <taxon>eudicotyledons</taxon>
        <taxon>Gunneridae</taxon>
        <taxon>Pentapetalae</taxon>
        <taxon>asterids</taxon>
        <taxon>campanulids</taxon>
        <taxon>Asterales</taxon>
        <taxon>Asteraceae</taxon>
        <taxon>Asteroideae</taxon>
        <taxon>Heliantheae alliance</taxon>
        <taxon>Millerieae</taxon>
        <taxon>Smallanthus</taxon>
    </lineage>
</organism>
<dbReference type="Proteomes" id="UP001056120">
    <property type="component" value="Linkage Group LG01"/>
</dbReference>
<protein>
    <submittedName>
        <fullName evidence="1">Uncharacterized protein</fullName>
    </submittedName>
</protein>
<gene>
    <name evidence="1" type="ORF">L1987_01705</name>
</gene>
<name>A0ACB9K5Q4_9ASTR</name>